<reference evidence="3 4" key="1">
    <citation type="submission" date="2016-10" db="EMBL/GenBank/DDBJ databases">
        <authorList>
            <person name="de Groot N.N."/>
        </authorList>
    </citation>
    <scope>NUCLEOTIDE SEQUENCE [LARGE SCALE GENOMIC DNA]</scope>
    <source>
        <strain evidence="3 4">AB35.6</strain>
    </source>
</reference>
<evidence type="ECO:0000259" key="2">
    <source>
        <dbReference type="Pfam" id="PF08327"/>
    </source>
</evidence>
<dbReference type="Pfam" id="PF08327">
    <property type="entry name" value="AHSA1"/>
    <property type="match status" value="1"/>
</dbReference>
<dbReference type="CDD" id="cd08898">
    <property type="entry name" value="SRPBCC_CalC_Aha1-like_5"/>
    <property type="match status" value="1"/>
</dbReference>
<dbReference type="Gene3D" id="3.30.530.20">
    <property type="match status" value="1"/>
</dbReference>
<dbReference type="Proteomes" id="UP000182409">
    <property type="component" value="Unassembled WGS sequence"/>
</dbReference>
<proteinExistence type="inferred from homology"/>
<protein>
    <submittedName>
        <fullName evidence="3">Uncharacterized conserved protein YndB, AHSA1/START domain</fullName>
    </submittedName>
</protein>
<sequence>MTDNCIEKEIDIAAPVSRVWRALVDHREFGAWFLVNMAGPFVAGELVIGQITHPGYEHVQMSIRIVQMEPEQLFSFSWLPYAIDPAVDYSGETPTLCEFHLTPTATGTHLRVTECGFDKVPEWRRELAFRMNSNGWAQQMGNIRKYVEANL</sequence>
<name>A0A1H4NQS5_9BACT</name>
<evidence type="ECO:0000256" key="1">
    <source>
        <dbReference type="ARBA" id="ARBA00006817"/>
    </source>
</evidence>
<dbReference type="RefSeq" id="WP_074654172.1">
    <property type="nucleotide sequence ID" value="NZ_FNSD01000001.1"/>
</dbReference>
<evidence type="ECO:0000313" key="4">
    <source>
        <dbReference type="Proteomes" id="UP000182409"/>
    </source>
</evidence>
<dbReference type="InterPro" id="IPR023393">
    <property type="entry name" value="START-like_dom_sf"/>
</dbReference>
<dbReference type="SUPFAM" id="SSF55961">
    <property type="entry name" value="Bet v1-like"/>
    <property type="match status" value="1"/>
</dbReference>
<comment type="similarity">
    <text evidence="1">Belongs to the AHA1 family.</text>
</comment>
<accession>A0A1H4NQS5</accession>
<feature type="domain" description="Activator of Hsp90 ATPase homologue 1/2-like C-terminal" evidence="2">
    <location>
        <begin position="14"/>
        <end position="148"/>
    </location>
</feature>
<dbReference type="OrthoDB" id="9800600at2"/>
<dbReference type="AlphaFoldDB" id="A0A1H4NQS5"/>
<organism evidence="3 4">
    <name type="scientific">Terriglobus roseus</name>
    <dbReference type="NCBI Taxonomy" id="392734"/>
    <lineage>
        <taxon>Bacteria</taxon>
        <taxon>Pseudomonadati</taxon>
        <taxon>Acidobacteriota</taxon>
        <taxon>Terriglobia</taxon>
        <taxon>Terriglobales</taxon>
        <taxon>Acidobacteriaceae</taxon>
        <taxon>Terriglobus</taxon>
    </lineage>
</organism>
<evidence type="ECO:0000313" key="3">
    <source>
        <dbReference type="EMBL" id="SEB97613.1"/>
    </source>
</evidence>
<gene>
    <name evidence="3" type="ORF">SAMN05443244_2327</name>
</gene>
<dbReference type="EMBL" id="FNSD01000001">
    <property type="protein sequence ID" value="SEB97613.1"/>
    <property type="molecule type" value="Genomic_DNA"/>
</dbReference>
<dbReference type="InterPro" id="IPR013538">
    <property type="entry name" value="ASHA1/2-like_C"/>
</dbReference>